<evidence type="ECO:0000313" key="1">
    <source>
        <dbReference type="EMBL" id="KEA65480.1"/>
    </source>
</evidence>
<reference evidence="1 2" key="1">
    <citation type="submission" date="2014-04" db="EMBL/GenBank/DDBJ databases">
        <title>Marinobacterium kochiensis sp. nov., isolated from sediment sample collected from Kochi backwaters in Kerala, India.</title>
        <authorList>
            <person name="Singh A."/>
            <person name="Pinnaka A.K."/>
        </authorList>
    </citation>
    <scope>NUCLEOTIDE SEQUENCE [LARGE SCALE GENOMIC DNA]</scope>
    <source>
        <strain evidence="1 2">AK27</strain>
    </source>
</reference>
<evidence type="ECO:0000313" key="2">
    <source>
        <dbReference type="Proteomes" id="UP000028252"/>
    </source>
</evidence>
<name>A0A081G3X5_9GAMM</name>
<gene>
    <name evidence="1" type="ORF">ADIMK_0437</name>
</gene>
<dbReference type="AlphaFoldDB" id="A0A081G3X5"/>
<dbReference type="Proteomes" id="UP000028252">
    <property type="component" value="Unassembled WGS sequence"/>
</dbReference>
<accession>A0A081G3X5</accession>
<organism evidence="1 2">
    <name type="scientific">Marinobacterium lacunae</name>
    <dbReference type="NCBI Taxonomy" id="1232683"/>
    <lineage>
        <taxon>Bacteria</taxon>
        <taxon>Pseudomonadati</taxon>
        <taxon>Pseudomonadota</taxon>
        <taxon>Gammaproteobacteria</taxon>
        <taxon>Oceanospirillales</taxon>
        <taxon>Oceanospirillaceae</taxon>
        <taxon>Marinobacterium</taxon>
    </lineage>
</organism>
<keyword evidence="2" id="KW-1185">Reference proteome</keyword>
<dbReference type="PATRIC" id="fig|1232683.4.peg.431"/>
<comment type="caution">
    <text evidence="1">The sequence shown here is derived from an EMBL/GenBank/DDBJ whole genome shotgun (WGS) entry which is preliminary data.</text>
</comment>
<sequence>MDNDSAKMRILALHEKEIIHLNIFCKGEVINVAIFKDK</sequence>
<protein>
    <submittedName>
        <fullName evidence="1">Uncharacterized protein</fullName>
    </submittedName>
</protein>
<dbReference type="EMBL" id="JMQN01000011">
    <property type="protein sequence ID" value="KEA65480.1"/>
    <property type="molecule type" value="Genomic_DNA"/>
</dbReference>
<proteinExistence type="predicted"/>